<dbReference type="Pfam" id="PF00646">
    <property type="entry name" value="F-box"/>
    <property type="match status" value="1"/>
</dbReference>
<organism evidence="2 3">
    <name type="scientific">Mesorhizobium retamae</name>
    <dbReference type="NCBI Taxonomy" id="2912854"/>
    <lineage>
        <taxon>Bacteria</taxon>
        <taxon>Pseudomonadati</taxon>
        <taxon>Pseudomonadota</taxon>
        <taxon>Alphaproteobacteria</taxon>
        <taxon>Hyphomicrobiales</taxon>
        <taxon>Phyllobacteriaceae</taxon>
        <taxon>Mesorhizobium</taxon>
    </lineage>
</organism>
<dbReference type="Proteomes" id="UP001201701">
    <property type="component" value="Unassembled WGS sequence"/>
</dbReference>
<comment type="caution">
    <text evidence="2">The sequence shown here is derived from an EMBL/GenBank/DDBJ whole genome shotgun (WGS) entry which is preliminary data.</text>
</comment>
<reference evidence="2 3" key="1">
    <citation type="submission" date="2022-02" db="EMBL/GenBank/DDBJ databases">
        <title>Draft genome sequence of Mezorhizobium retamae strain IRAMC:0171 isolated from Retama raetam nodules.</title>
        <authorList>
            <person name="Bengaied R."/>
            <person name="Sbissi I."/>
            <person name="Huber K."/>
            <person name="Ghodbane F."/>
            <person name="Nouioui I."/>
            <person name="Tarhouni M."/>
            <person name="Gtari M."/>
        </authorList>
    </citation>
    <scope>NUCLEOTIDE SEQUENCE [LARGE SCALE GENOMIC DNA]</scope>
    <source>
        <strain evidence="2 3">IRAMC:0171</strain>
    </source>
</reference>
<evidence type="ECO:0000313" key="2">
    <source>
        <dbReference type="EMBL" id="MCG7508616.1"/>
    </source>
</evidence>
<dbReference type="InterPro" id="IPR001810">
    <property type="entry name" value="F-box_dom"/>
</dbReference>
<dbReference type="EMBL" id="JAKREW010000048">
    <property type="protein sequence ID" value="MCG7508616.1"/>
    <property type="molecule type" value="Genomic_DNA"/>
</dbReference>
<feature type="domain" description="F-box" evidence="1">
    <location>
        <begin position="54"/>
        <end position="106"/>
    </location>
</feature>
<sequence length="170" mass="19242">MNAYAYVKGDPVNSIDPSGHSALTVWLRAVGRFRLSLRGIRARAENAVSRSIGQRQLESLPDLVMQKIVRFIPGHDLVALASTSKTMNRHVLNNTYSLEDKNIARLPGAHLPRYPDQYWGRVPRDDNLRRVNVLRRARLGVQDGVLPGQTRDITPSRFLNYPDVTETTRD</sequence>
<dbReference type="CDD" id="cd09917">
    <property type="entry name" value="F-box_SF"/>
    <property type="match status" value="1"/>
</dbReference>
<protein>
    <recommendedName>
        <fullName evidence="1">F-box domain-containing protein</fullName>
    </recommendedName>
</protein>
<proteinExistence type="predicted"/>
<accession>A0ABS9QMH7</accession>
<dbReference type="PROSITE" id="PS50181">
    <property type="entry name" value="FBOX"/>
    <property type="match status" value="1"/>
</dbReference>
<dbReference type="SUPFAM" id="SSF81383">
    <property type="entry name" value="F-box domain"/>
    <property type="match status" value="1"/>
</dbReference>
<name>A0ABS9QMH7_9HYPH</name>
<keyword evidence="3" id="KW-1185">Reference proteome</keyword>
<gene>
    <name evidence="2" type="ORF">L4923_26595</name>
</gene>
<dbReference type="InterPro" id="IPR036047">
    <property type="entry name" value="F-box-like_dom_sf"/>
</dbReference>
<evidence type="ECO:0000259" key="1">
    <source>
        <dbReference type="PROSITE" id="PS50181"/>
    </source>
</evidence>
<evidence type="ECO:0000313" key="3">
    <source>
        <dbReference type="Proteomes" id="UP001201701"/>
    </source>
</evidence>